<dbReference type="PANTHER" id="PTHR30204">
    <property type="entry name" value="REDOX-CYCLING DRUG-SENSING TRANSCRIPTIONAL ACTIVATOR SOXR"/>
    <property type="match status" value="1"/>
</dbReference>
<gene>
    <name evidence="3" type="ORF">AVDCRST_MAG54-3173</name>
</gene>
<dbReference type="SUPFAM" id="SSF46955">
    <property type="entry name" value="Putative DNA-binding domain"/>
    <property type="match status" value="1"/>
</dbReference>
<sequence length="74" mass="8094">MRVAELSRRTGVSVASIKYYLREGLLPPGERTSPNQASYGDDHVRRLRLVRALIDVGGLSVVGTRDVLAAIDDD</sequence>
<dbReference type="SMART" id="SM00422">
    <property type="entry name" value="HTH_MERR"/>
    <property type="match status" value="1"/>
</dbReference>
<organism evidence="3">
    <name type="scientific">uncultured Actinomycetospora sp</name>
    <dbReference type="NCBI Taxonomy" id="1135996"/>
    <lineage>
        <taxon>Bacteria</taxon>
        <taxon>Bacillati</taxon>
        <taxon>Actinomycetota</taxon>
        <taxon>Actinomycetes</taxon>
        <taxon>Pseudonocardiales</taxon>
        <taxon>Pseudonocardiaceae</taxon>
        <taxon>Actinomycetospora</taxon>
        <taxon>environmental samples</taxon>
    </lineage>
</organism>
<dbReference type="GO" id="GO:0003677">
    <property type="term" value="F:DNA binding"/>
    <property type="evidence" value="ECO:0007669"/>
    <property type="project" value="UniProtKB-KW"/>
</dbReference>
<evidence type="ECO:0000256" key="1">
    <source>
        <dbReference type="ARBA" id="ARBA00023125"/>
    </source>
</evidence>
<dbReference type="Gene3D" id="1.10.1660.10">
    <property type="match status" value="1"/>
</dbReference>
<keyword evidence="1" id="KW-0238">DNA-binding</keyword>
<evidence type="ECO:0000259" key="2">
    <source>
        <dbReference type="PROSITE" id="PS50937"/>
    </source>
</evidence>
<dbReference type="InterPro" id="IPR009061">
    <property type="entry name" value="DNA-bd_dom_put_sf"/>
</dbReference>
<dbReference type="PRINTS" id="PR00040">
    <property type="entry name" value="HTHMERR"/>
</dbReference>
<evidence type="ECO:0000313" key="3">
    <source>
        <dbReference type="EMBL" id="CAA9274079.1"/>
    </source>
</evidence>
<dbReference type="CDD" id="cd04780">
    <property type="entry name" value="HTH_MerR-like_sg5"/>
    <property type="match status" value="1"/>
</dbReference>
<dbReference type="GO" id="GO:0003700">
    <property type="term" value="F:DNA-binding transcription factor activity"/>
    <property type="evidence" value="ECO:0007669"/>
    <property type="project" value="InterPro"/>
</dbReference>
<name>A0A6J4J9E5_9PSEU</name>
<proteinExistence type="predicted"/>
<dbReference type="InterPro" id="IPR047057">
    <property type="entry name" value="MerR_fam"/>
</dbReference>
<accession>A0A6J4J9E5</accession>
<dbReference type="Pfam" id="PF13411">
    <property type="entry name" value="MerR_1"/>
    <property type="match status" value="1"/>
</dbReference>
<reference evidence="3" key="1">
    <citation type="submission" date="2020-02" db="EMBL/GenBank/DDBJ databases">
        <authorList>
            <person name="Meier V. D."/>
        </authorList>
    </citation>
    <scope>NUCLEOTIDE SEQUENCE</scope>
    <source>
        <strain evidence="3">AVDCRST_MAG54</strain>
    </source>
</reference>
<dbReference type="PROSITE" id="PS50937">
    <property type="entry name" value="HTH_MERR_2"/>
    <property type="match status" value="1"/>
</dbReference>
<dbReference type="AlphaFoldDB" id="A0A6J4J9E5"/>
<protein>
    <submittedName>
        <fullName evidence="3">Regulatory protein MerR</fullName>
    </submittedName>
</protein>
<dbReference type="PANTHER" id="PTHR30204:SF98">
    <property type="entry name" value="HTH-TYPE TRANSCRIPTIONAL REGULATOR ADHR"/>
    <property type="match status" value="1"/>
</dbReference>
<feature type="domain" description="HTH merR-type" evidence="2">
    <location>
        <begin position="1"/>
        <end position="70"/>
    </location>
</feature>
<feature type="non-terminal residue" evidence="3">
    <location>
        <position position="74"/>
    </location>
</feature>
<dbReference type="EMBL" id="CADCTH010000403">
    <property type="protein sequence ID" value="CAA9274079.1"/>
    <property type="molecule type" value="Genomic_DNA"/>
</dbReference>
<dbReference type="InterPro" id="IPR000551">
    <property type="entry name" value="MerR-type_HTH_dom"/>
</dbReference>